<dbReference type="Gene3D" id="3.15.10.30">
    <property type="entry name" value="Haemolymph juvenile hormone binding protein"/>
    <property type="match status" value="1"/>
</dbReference>
<proteinExistence type="inferred from homology"/>
<dbReference type="InterPro" id="IPR010562">
    <property type="entry name" value="Haemolymph_juvenile_hormone-bd"/>
</dbReference>
<sequence length="252" mass="27416">MTSFLITTLALTWCALGAAAETLPSYLHQCSRRDPKLQACYVEAIMHIRPWLAQGIPEVDVPSTEPFRLAELSLSLTEGRGGYRISLKDIDVTGVSNFTVRDLTVGEAGAFSLDVDIPLLSLVADYSSSGVLIMIPASGRGTLHGELGRVRTQLRGALSVRGADRADRAGRQHVHVDRLLVDLKVGDVSMRIDRAPGENFIIAQATNMLLRTSGHLVLDAMMPELRLKLADVFLGIANNIFAKVSVDQLLRD</sequence>
<dbReference type="PANTHER" id="PTHR11008:SF41">
    <property type="entry name" value="RE70318P"/>
    <property type="match status" value="1"/>
</dbReference>
<dbReference type="InParanoid" id="A0A6P8ZR85"/>
<accession>A0A6P8ZR85</accession>
<dbReference type="Pfam" id="PF06585">
    <property type="entry name" value="JHBP"/>
    <property type="match status" value="1"/>
</dbReference>
<dbReference type="KEGG" id="tpal:117648634"/>
<dbReference type="GeneID" id="117648634"/>
<dbReference type="OrthoDB" id="8185902at2759"/>
<dbReference type="PANTHER" id="PTHR11008">
    <property type="entry name" value="PROTEIN TAKEOUT-LIKE PROTEIN"/>
    <property type="match status" value="1"/>
</dbReference>
<dbReference type="RefSeq" id="XP_034247164.1">
    <property type="nucleotide sequence ID" value="XM_034391273.1"/>
</dbReference>
<dbReference type="AlphaFoldDB" id="A0A6P8ZR85"/>
<evidence type="ECO:0000256" key="3">
    <source>
        <dbReference type="ARBA" id="ARBA00060902"/>
    </source>
</evidence>
<dbReference type="Proteomes" id="UP000515158">
    <property type="component" value="Unplaced"/>
</dbReference>
<dbReference type="InterPro" id="IPR038606">
    <property type="entry name" value="To_sf"/>
</dbReference>
<organism evidence="6">
    <name type="scientific">Thrips palmi</name>
    <name type="common">Melon thrips</name>
    <dbReference type="NCBI Taxonomy" id="161013"/>
    <lineage>
        <taxon>Eukaryota</taxon>
        <taxon>Metazoa</taxon>
        <taxon>Ecdysozoa</taxon>
        <taxon>Arthropoda</taxon>
        <taxon>Hexapoda</taxon>
        <taxon>Insecta</taxon>
        <taxon>Pterygota</taxon>
        <taxon>Neoptera</taxon>
        <taxon>Paraneoptera</taxon>
        <taxon>Thysanoptera</taxon>
        <taxon>Terebrantia</taxon>
        <taxon>Thripoidea</taxon>
        <taxon>Thripidae</taxon>
        <taxon>Thrips</taxon>
    </lineage>
</organism>
<dbReference type="FunCoup" id="A0A6P8ZR85">
    <property type="interactions" value="33"/>
</dbReference>
<dbReference type="SMART" id="SM00700">
    <property type="entry name" value="JHBP"/>
    <property type="match status" value="1"/>
</dbReference>
<reference evidence="6" key="2">
    <citation type="journal article" date="2018" name="Proc. Natl. Acad. Sci. U.S.A.">
        <title>Phylogenomics and the evolution of hemipteroid insects.</title>
        <authorList>
            <person name="Johnson K.P."/>
            <person name="Dietrich C.H."/>
            <person name="Friedrich F."/>
            <person name="Beutel R.G."/>
            <person name="Wipfler B."/>
            <person name="Peters R.S."/>
            <person name="Allen J.M."/>
            <person name="Petersen M."/>
            <person name="Donath A."/>
            <person name="Walden K.K."/>
            <person name="Kozlov A.M."/>
            <person name="Podsiadlowski L."/>
            <person name="Mayer C."/>
            <person name="Meusemann K."/>
            <person name="Vasilikopoulos A."/>
            <person name="Waterhouse R.M."/>
            <person name="Cameron S.L."/>
            <person name="Weirauch C."/>
            <person name="Swanson D.R."/>
            <person name="Percy D.M."/>
            <person name="Hardy N.B."/>
            <person name="Terry I."/>
            <person name="Liu S."/>
            <person name="Zhou X."/>
            <person name="Misof B."/>
            <person name="Robertson H.M."/>
            <person name="Yoshizawa K."/>
        </authorList>
    </citation>
    <scope>NUCLEOTIDE SEQUENCE</scope>
</reference>
<keyword evidence="1 4" id="KW-0732">Signal</keyword>
<evidence type="ECO:0000313" key="6">
    <source>
        <dbReference type="RefSeq" id="XP_034247164.1"/>
    </source>
</evidence>
<comment type="similarity">
    <text evidence="3">Belongs to the TO family.</text>
</comment>
<reference evidence="6" key="1">
    <citation type="journal article" date="2014" name="Science">
        <title>Phylogenomics resolves the timing and pattern of insect evolution.</title>
        <authorList>
            <person name="Misof B."/>
            <person name="Liu S."/>
            <person name="Meusemann K."/>
            <person name="Peters R.S."/>
            <person name="Donath A."/>
            <person name="Mayer C."/>
            <person name="Frandsen P.B."/>
            <person name="Ware J."/>
            <person name="Flouri T."/>
            <person name="Beutel R.G."/>
            <person name="Niehuis O."/>
            <person name="Petersen M."/>
            <person name="Izquierdo-Carrasco F."/>
            <person name="Wappler T."/>
            <person name="Rust J."/>
            <person name="Aberer A.J."/>
            <person name="Aspock U."/>
            <person name="Aspock H."/>
            <person name="Bartel D."/>
            <person name="Blanke A."/>
            <person name="Berger S."/>
            <person name="Bohm A."/>
            <person name="Buckley T.R."/>
            <person name="Calcott B."/>
            <person name="Chen J."/>
            <person name="Friedrich F."/>
            <person name="Fukui M."/>
            <person name="Fujita M."/>
            <person name="Greve C."/>
            <person name="Grobe P."/>
            <person name="Gu S."/>
            <person name="Huang Y."/>
            <person name="Jermiin L.S."/>
            <person name="Kawahara A.Y."/>
            <person name="Krogmann L."/>
            <person name="Kubiak M."/>
            <person name="Lanfear R."/>
            <person name="Letsch H."/>
            <person name="Li Y."/>
            <person name="Li Z."/>
            <person name="Li J."/>
            <person name="Lu H."/>
            <person name="Machida R."/>
            <person name="Mashimo Y."/>
            <person name="Kapli P."/>
            <person name="McKenna D.D."/>
            <person name="Meng G."/>
            <person name="Nakagaki Y."/>
            <person name="Navarrete-Heredia J.L."/>
            <person name="Ott M."/>
            <person name="Ou Y."/>
            <person name="Pass G."/>
            <person name="Podsiadlowski L."/>
            <person name="Pohl H."/>
            <person name="von Reumont B.M."/>
            <person name="Schutte K."/>
            <person name="Sekiya K."/>
            <person name="Shimizu S."/>
            <person name="Slipinski A."/>
            <person name="Stamatakis A."/>
            <person name="Song W."/>
            <person name="Su X."/>
            <person name="Szucsich N.U."/>
            <person name="Tan M."/>
            <person name="Tan X."/>
            <person name="Tang M."/>
            <person name="Tang J."/>
            <person name="Timelthaler G."/>
            <person name="Tomizuka S."/>
            <person name="Trautwein M."/>
            <person name="Tong X."/>
            <person name="Uchifune T."/>
            <person name="Walzl M.G."/>
            <person name="Wiegmann B.M."/>
            <person name="Wilbrandt J."/>
            <person name="Wipfler B."/>
            <person name="Wong T.K."/>
            <person name="Wu Q."/>
            <person name="Wu G."/>
            <person name="Xie Y."/>
            <person name="Yang S."/>
            <person name="Yang Q."/>
            <person name="Yeates D.K."/>
            <person name="Yoshizawa K."/>
            <person name="Zhang Q."/>
            <person name="Zhang R."/>
            <person name="Zhang W."/>
            <person name="Zhang Y."/>
            <person name="Zhao J."/>
            <person name="Zhou C."/>
            <person name="Zhou L."/>
            <person name="Ziesmann T."/>
            <person name="Zou S."/>
            <person name="Li Y."/>
            <person name="Xu X."/>
            <person name="Zhang Y."/>
            <person name="Yang H."/>
            <person name="Wang J."/>
            <person name="Wang J."/>
            <person name="Kjer K.M."/>
            <person name="Zhou X."/>
        </authorList>
    </citation>
    <scope>NUCLEOTIDE SEQUENCE</scope>
</reference>
<evidence type="ECO:0000313" key="5">
    <source>
        <dbReference type="Proteomes" id="UP000515158"/>
    </source>
</evidence>
<reference evidence="6" key="3">
    <citation type="submission" date="2025-08" db="UniProtKB">
        <authorList>
            <consortium name="RefSeq"/>
        </authorList>
    </citation>
    <scope>IDENTIFICATION</scope>
</reference>
<protein>
    <submittedName>
        <fullName evidence="6">Uncharacterized protein LOC117648634</fullName>
    </submittedName>
</protein>
<gene>
    <name evidence="6" type="primary">LOC117648634</name>
</gene>
<keyword evidence="5" id="KW-1185">Reference proteome</keyword>
<feature type="chain" id="PRO_5028026061" evidence="4">
    <location>
        <begin position="21"/>
        <end position="252"/>
    </location>
</feature>
<keyword evidence="2" id="KW-0090">Biological rhythms</keyword>
<evidence type="ECO:0000256" key="2">
    <source>
        <dbReference type="ARBA" id="ARBA00023108"/>
    </source>
</evidence>
<evidence type="ECO:0000256" key="4">
    <source>
        <dbReference type="SAM" id="SignalP"/>
    </source>
</evidence>
<evidence type="ECO:0000256" key="1">
    <source>
        <dbReference type="ARBA" id="ARBA00022729"/>
    </source>
</evidence>
<feature type="signal peptide" evidence="4">
    <location>
        <begin position="1"/>
        <end position="20"/>
    </location>
</feature>
<dbReference type="FunFam" id="3.15.10.30:FF:000001">
    <property type="entry name" value="Takeout-like protein 1"/>
    <property type="match status" value="1"/>
</dbReference>
<dbReference type="GO" id="GO:0007623">
    <property type="term" value="P:circadian rhythm"/>
    <property type="evidence" value="ECO:0007669"/>
    <property type="project" value="UniProtKB-ARBA"/>
</dbReference>
<name>A0A6P8ZR85_THRPL</name>
<dbReference type="GO" id="GO:0005615">
    <property type="term" value="C:extracellular space"/>
    <property type="evidence" value="ECO:0007669"/>
    <property type="project" value="TreeGrafter"/>
</dbReference>